<protein>
    <submittedName>
        <fullName evidence="2">DNA-binding CsgD family transcriptional regulator</fullName>
    </submittedName>
</protein>
<dbReference type="AlphaFoldDB" id="A0A370HAS4"/>
<sequence>MTFHSRSIIAFGQFCNRVFDNVLSGAPMGKSLELIREQFGASAVVLTAENRDKPNDGNSYIAMARSGAGSEVMGGTGFIVMTGSTRSREVSELLENRHCTSATDFGVEGNTCYKLTIARPLAHAPFDQEEKSVCEILVAHLARGLEMASRMGATEIERTLYSDVVDRLCVGIIILDRAGKVVRTSSTADDILTEGSSLRVKGGRLYARCSNEDRALQSAIKMALQDGGNAGASDVRGLSLTKQSGSKNLGLIVRPITAGSHRGLSAQSAAVVYLRDSEAVPAIEGDLVRQLFDLTPAEAAVARRLTVGLSLDEAANSLEISRNTARAHLRSIFSKSGITRQTELVRLVLNSVVLLGERPRQAV</sequence>
<comment type="caution">
    <text evidence="2">The sequence shown here is derived from an EMBL/GenBank/DDBJ whole genome shotgun (WGS) entry which is preliminary data.</text>
</comment>
<keyword evidence="3" id="KW-1185">Reference proteome</keyword>
<accession>A0A370HAS4</accession>
<dbReference type="OrthoDB" id="5497412at2"/>
<dbReference type="Gene3D" id="1.10.10.10">
    <property type="entry name" value="Winged helix-like DNA-binding domain superfamily/Winged helix DNA-binding domain"/>
    <property type="match status" value="1"/>
</dbReference>
<feature type="domain" description="HTH luxR-type" evidence="1">
    <location>
        <begin position="291"/>
        <end position="348"/>
    </location>
</feature>
<evidence type="ECO:0000313" key="2">
    <source>
        <dbReference type="EMBL" id="RDI53827.1"/>
    </source>
</evidence>
<gene>
    <name evidence="2" type="ORF">DES45_11231</name>
</gene>
<dbReference type="InterPro" id="IPR036388">
    <property type="entry name" value="WH-like_DNA-bd_sf"/>
</dbReference>
<name>A0A370HAS4_9HYPH</name>
<dbReference type="Pfam" id="PF00196">
    <property type="entry name" value="GerE"/>
    <property type="match status" value="1"/>
</dbReference>
<dbReference type="GO" id="GO:0003677">
    <property type="term" value="F:DNA binding"/>
    <property type="evidence" value="ECO:0007669"/>
    <property type="project" value="UniProtKB-KW"/>
</dbReference>
<dbReference type="Proteomes" id="UP000254925">
    <property type="component" value="Unassembled WGS sequence"/>
</dbReference>
<dbReference type="InterPro" id="IPR000792">
    <property type="entry name" value="Tscrpt_reg_LuxR_C"/>
</dbReference>
<dbReference type="InterPro" id="IPR016032">
    <property type="entry name" value="Sig_transdc_resp-reg_C-effctor"/>
</dbReference>
<dbReference type="SUPFAM" id="SSF46894">
    <property type="entry name" value="C-terminal effector domain of the bipartite response regulators"/>
    <property type="match status" value="1"/>
</dbReference>
<keyword evidence="2" id="KW-0238">DNA-binding</keyword>
<evidence type="ECO:0000313" key="3">
    <source>
        <dbReference type="Proteomes" id="UP000254925"/>
    </source>
</evidence>
<reference evidence="2 3" key="1">
    <citation type="submission" date="2018-07" db="EMBL/GenBank/DDBJ databases">
        <title>Genomic Encyclopedia of Type Strains, Phase IV (KMG-IV): sequencing the most valuable type-strain genomes for metagenomic binning, comparative biology and taxonomic classification.</title>
        <authorList>
            <person name="Goeker M."/>
        </authorList>
    </citation>
    <scope>NUCLEOTIDE SEQUENCE [LARGE SCALE GENOMIC DNA]</scope>
    <source>
        <strain evidence="2 3">DSM 14364</strain>
    </source>
</reference>
<dbReference type="EMBL" id="QQBB01000012">
    <property type="protein sequence ID" value="RDI53827.1"/>
    <property type="molecule type" value="Genomic_DNA"/>
</dbReference>
<organism evidence="2 3">
    <name type="scientific">Microvirga subterranea</name>
    <dbReference type="NCBI Taxonomy" id="186651"/>
    <lineage>
        <taxon>Bacteria</taxon>
        <taxon>Pseudomonadati</taxon>
        <taxon>Pseudomonadota</taxon>
        <taxon>Alphaproteobacteria</taxon>
        <taxon>Hyphomicrobiales</taxon>
        <taxon>Methylobacteriaceae</taxon>
        <taxon>Microvirga</taxon>
    </lineage>
</organism>
<evidence type="ECO:0000259" key="1">
    <source>
        <dbReference type="SMART" id="SM00421"/>
    </source>
</evidence>
<dbReference type="SMART" id="SM00421">
    <property type="entry name" value="HTH_LUXR"/>
    <property type="match status" value="1"/>
</dbReference>
<proteinExistence type="predicted"/>
<dbReference type="GO" id="GO:0006355">
    <property type="term" value="P:regulation of DNA-templated transcription"/>
    <property type="evidence" value="ECO:0007669"/>
    <property type="project" value="InterPro"/>
</dbReference>